<name>A0A225ULJ5_9STRA</name>
<evidence type="ECO:0000259" key="1">
    <source>
        <dbReference type="Pfam" id="PF03184"/>
    </source>
</evidence>
<evidence type="ECO:0000313" key="2">
    <source>
        <dbReference type="EMBL" id="OWY94004.1"/>
    </source>
</evidence>
<dbReference type="GO" id="GO:0003676">
    <property type="term" value="F:nucleic acid binding"/>
    <property type="evidence" value="ECO:0007669"/>
    <property type="project" value="InterPro"/>
</dbReference>
<gene>
    <name evidence="2" type="ORF">PHMEG_00036397</name>
</gene>
<evidence type="ECO:0000313" key="3">
    <source>
        <dbReference type="Proteomes" id="UP000198211"/>
    </source>
</evidence>
<reference evidence="3" key="1">
    <citation type="submission" date="2017-03" db="EMBL/GenBank/DDBJ databases">
        <title>Phytopthora megakarya and P. palmivora, two closely related causual agents of cacao black pod achieved similar genome size and gene model numbers by different mechanisms.</title>
        <authorList>
            <person name="Ali S."/>
            <person name="Shao J."/>
            <person name="Larry D.J."/>
            <person name="Kronmiller B."/>
            <person name="Shen D."/>
            <person name="Strem M.D."/>
            <person name="Melnick R.L."/>
            <person name="Guiltinan M.J."/>
            <person name="Tyler B.M."/>
            <person name="Meinhardt L.W."/>
            <person name="Bailey B.A."/>
        </authorList>
    </citation>
    <scope>NUCLEOTIDE SEQUENCE [LARGE SCALE GENOMIC DNA]</scope>
    <source>
        <strain evidence="3">zdho120</strain>
    </source>
</reference>
<protein>
    <recommendedName>
        <fullName evidence="1">DDE-1 domain-containing protein</fullName>
    </recommendedName>
</protein>
<sequence>MCQTFCAHHSIVNNSKKIPILFILKAMPNGTIERNELVKFPKGSFLFTTLKAPQFSWVDNLDGHVSETSEAIMAGELSCYLEPIPPNFTSVCQPLDIGVMRPVKAMLRNEWLTENPPKKATAEYKRRAMIERMIRVWKGFDKENVRRCFYKALPYAEI</sequence>
<dbReference type="Pfam" id="PF03184">
    <property type="entry name" value="DDE_1"/>
    <property type="match status" value="1"/>
</dbReference>
<dbReference type="InterPro" id="IPR004875">
    <property type="entry name" value="DDE_SF_endonuclease_dom"/>
</dbReference>
<proteinExistence type="predicted"/>
<comment type="caution">
    <text evidence="2">The sequence shown here is derived from an EMBL/GenBank/DDBJ whole genome shotgun (WGS) entry which is preliminary data.</text>
</comment>
<dbReference type="OrthoDB" id="127176at2759"/>
<dbReference type="EMBL" id="NBNE01015073">
    <property type="protein sequence ID" value="OWY94004.1"/>
    <property type="molecule type" value="Genomic_DNA"/>
</dbReference>
<dbReference type="Proteomes" id="UP000198211">
    <property type="component" value="Unassembled WGS sequence"/>
</dbReference>
<accession>A0A225ULJ5</accession>
<dbReference type="AlphaFoldDB" id="A0A225ULJ5"/>
<feature type="domain" description="DDE-1" evidence="1">
    <location>
        <begin position="76"/>
        <end position="149"/>
    </location>
</feature>
<keyword evidence="3" id="KW-1185">Reference proteome</keyword>
<organism evidence="2 3">
    <name type="scientific">Phytophthora megakarya</name>
    <dbReference type="NCBI Taxonomy" id="4795"/>
    <lineage>
        <taxon>Eukaryota</taxon>
        <taxon>Sar</taxon>
        <taxon>Stramenopiles</taxon>
        <taxon>Oomycota</taxon>
        <taxon>Peronosporomycetes</taxon>
        <taxon>Peronosporales</taxon>
        <taxon>Peronosporaceae</taxon>
        <taxon>Phytophthora</taxon>
    </lineage>
</organism>